<keyword evidence="3" id="KW-0812">Transmembrane</keyword>
<evidence type="ECO:0000313" key="8">
    <source>
        <dbReference type="Proteomes" id="UP001189429"/>
    </source>
</evidence>
<keyword evidence="5" id="KW-0472">Membrane</keyword>
<dbReference type="InterPro" id="IPR007248">
    <property type="entry name" value="Mpv17_PMP22"/>
</dbReference>
<dbReference type="PANTHER" id="PTHR11266">
    <property type="entry name" value="PEROXISOMAL MEMBRANE PROTEIN 2, PXMP2 MPV17"/>
    <property type="match status" value="1"/>
</dbReference>
<name>A0ABN9YIF9_9DINO</name>
<evidence type="ECO:0000256" key="5">
    <source>
        <dbReference type="ARBA" id="ARBA00023136"/>
    </source>
</evidence>
<reference evidence="7" key="1">
    <citation type="submission" date="2023-10" db="EMBL/GenBank/DDBJ databases">
        <authorList>
            <person name="Chen Y."/>
            <person name="Shah S."/>
            <person name="Dougan E. K."/>
            <person name="Thang M."/>
            <person name="Chan C."/>
        </authorList>
    </citation>
    <scope>NUCLEOTIDE SEQUENCE [LARGE SCALE GENOMIC DNA]</scope>
</reference>
<comment type="caution">
    <text evidence="7">The sequence shown here is derived from an EMBL/GenBank/DDBJ whole genome shotgun (WGS) entry which is preliminary data.</text>
</comment>
<comment type="subcellular location">
    <subcellularLocation>
        <location evidence="1">Membrane</location>
        <topology evidence="1">Multi-pass membrane protein</topology>
    </subcellularLocation>
</comment>
<gene>
    <name evidence="7" type="ORF">PCOR1329_LOCUS85517</name>
</gene>
<accession>A0ABN9YIF9</accession>
<sequence>MMSALFGRALLQNAATMSASLSVGDLACQCIEICAKGGAGDEGSKRRPGPREPLTWYAAARESCGKACALDFERTSRMAFAGLCVQGPLIHWLYHCIDHFLGKKQNLATVLRKICASSAFAPVHICAVFGTVAALRGDSAEEIATKVTVDFPKAYLAGFFYWPVVNLGNFLIITAPETRVKVHSAASLLYSVFLTFAANTPNWHAVLFQWQE</sequence>
<evidence type="ECO:0000313" key="7">
    <source>
        <dbReference type="EMBL" id="CAK0911749.1"/>
    </source>
</evidence>
<keyword evidence="4" id="KW-1133">Transmembrane helix</keyword>
<evidence type="ECO:0000256" key="4">
    <source>
        <dbReference type="ARBA" id="ARBA00022989"/>
    </source>
</evidence>
<dbReference type="Pfam" id="PF04117">
    <property type="entry name" value="Mpv17_PMP22"/>
    <property type="match status" value="1"/>
</dbReference>
<proteinExistence type="inferred from homology"/>
<keyword evidence="8" id="KW-1185">Reference proteome</keyword>
<evidence type="ECO:0000256" key="2">
    <source>
        <dbReference type="ARBA" id="ARBA00006824"/>
    </source>
</evidence>
<evidence type="ECO:0008006" key="9">
    <source>
        <dbReference type="Google" id="ProtNLM"/>
    </source>
</evidence>
<evidence type="ECO:0000256" key="6">
    <source>
        <dbReference type="RuleBase" id="RU363053"/>
    </source>
</evidence>
<dbReference type="EMBL" id="CAUYUJ010022630">
    <property type="protein sequence ID" value="CAK0911749.1"/>
    <property type="molecule type" value="Genomic_DNA"/>
</dbReference>
<organism evidence="7 8">
    <name type="scientific">Prorocentrum cordatum</name>
    <dbReference type="NCBI Taxonomy" id="2364126"/>
    <lineage>
        <taxon>Eukaryota</taxon>
        <taxon>Sar</taxon>
        <taxon>Alveolata</taxon>
        <taxon>Dinophyceae</taxon>
        <taxon>Prorocentrales</taxon>
        <taxon>Prorocentraceae</taxon>
        <taxon>Prorocentrum</taxon>
    </lineage>
</organism>
<evidence type="ECO:0000256" key="3">
    <source>
        <dbReference type="ARBA" id="ARBA00022692"/>
    </source>
</evidence>
<comment type="similarity">
    <text evidence="2 6">Belongs to the peroxisomal membrane protein PXMP2/4 family.</text>
</comment>
<protein>
    <recommendedName>
        <fullName evidence="9">Mpv17-like protein</fullName>
    </recommendedName>
</protein>
<dbReference type="Proteomes" id="UP001189429">
    <property type="component" value="Unassembled WGS sequence"/>
</dbReference>
<evidence type="ECO:0000256" key="1">
    <source>
        <dbReference type="ARBA" id="ARBA00004141"/>
    </source>
</evidence>